<dbReference type="OrthoDB" id="4560574at2"/>
<organism evidence="2 3">
    <name type="scientific">Nocardia mexicana</name>
    <dbReference type="NCBI Taxonomy" id="279262"/>
    <lineage>
        <taxon>Bacteria</taxon>
        <taxon>Bacillati</taxon>
        <taxon>Actinomycetota</taxon>
        <taxon>Actinomycetes</taxon>
        <taxon>Mycobacteriales</taxon>
        <taxon>Nocardiaceae</taxon>
        <taxon>Nocardia</taxon>
    </lineage>
</organism>
<accession>A0A370H271</accession>
<dbReference type="STRING" id="1210089.GCA_001613165_03999"/>
<protein>
    <submittedName>
        <fullName evidence="2">Uncharacterized protein</fullName>
    </submittedName>
</protein>
<evidence type="ECO:0000313" key="2">
    <source>
        <dbReference type="EMBL" id="RDI50106.1"/>
    </source>
</evidence>
<evidence type="ECO:0000313" key="3">
    <source>
        <dbReference type="Proteomes" id="UP000255355"/>
    </source>
</evidence>
<evidence type="ECO:0000256" key="1">
    <source>
        <dbReference type="SAM" id="MobiDB-lite"/>
    </source>
</evidence>
<feature type="region of interest" description="Disordered" evidence="1">
    <location>
        <begin position="57"/>
        <end position="77"/>
    </location>
</feature>
<dbReference type="EMBL" id="QQAZ01000006">
    <property type="protein sequence ID" value="RDI50106.1"/>
    <property type="molecule type" value="Genomic_DNA"/>
</dbReference>
<dbReference type="Proteomes" id="UP000255355">
    <property type="component" value="Unassembled WGS sequence"/>
</dbReference>
<reference evidence="2 3" key="1">
    <citation type="submission" date="2018-07" db="EMBL/GenBank/DDBJ databases">
        <title>Genomic Encyclopedia of Type Strains, Phase IV (KMG-IV): sequencing the most valuable type-strain genomes for metagenomic binning, comparative biology and taxonomic classification.</title>
        <authorList>
            <person name="Goeker M."/>
        </authorList>
    </citation>
    <scope>NUCLEOTIDE SEQUENCE [LARGE SCALE GENOMIC DNA]</scope>
    <source>
        <strain evidence="2 3">DSM 44952</strain>
    </source>
</reference>
<keyword evidence="3" id="KW-1185">Reference proteome</keyword>
<gene>
    <name evidence="2" type="ORF">DFR68_106545</name>
</gene>
<comment type="caution">
    <text evidence="2">The sequence shown here is derived from an EMBL/GenBank/DDBJ whole genome shotgun (WGS) entry which is preliminary data.</text>
</comment>
<sequence>MTEALEPATTSRIGITDVTREFGIEAVRGRIAHLHTSGQHYAARAIEQELSAIGACRHPATPGSRKVLRGKDAPQVA</sequence>
<dbReference type="AlphaFoldDB" id="A0A370H271"/>
<dbReference type="RefSeq" id="WP_068021602.1">
    <property type="nucleotide sequence ID" value="NZ_QQAZ01000006.1"/>
</dbReference>
<name>A0A370H271_9NOCA</name>
<proteinExistence type="predicted"/>